<keyword evidence="2" id="KW-1185">Reference proteome</keyword>
<accession>A0ACC2VV34</accession>
<evidence type="ECO:0000313" key="1">
    <source>
        <dbReference type="EMBL" id="KAJ9102317.1"/>
    </source>
</evidence>
<organism evidence="1 2">
    <name type="scientific">Naganishia adeliensis</name>
    <dbReference type="NCBI Taxonomy" id="92952"/>
    <lineage>
        <taxon>Eukaryota</taxon>
        <taxon>Fungi</taxon>
        <taxon>Dikarya</taxon>
        <taxon>Basidiomycota</taxon>
        <taxon>Agaricomycotina</taxon>
        <taxon>Tremellomycetes</taxon>
        <taxon>Filobasidiales</taxon>
        <taxon>Filobasidiaceae</taxon>
        <taxon>Naganishia</taxon>
    </lineage>
</organism>
<evidence type="ECO:0000313" key="2">
    <source>
        <dbReference type="Proteomes" id="UP001230649"/>
    </source>
</evidence>
<dbReference type="Proteomes" id="UP001230649">
    <property type="component" value="Unassembled WGS sequence"/>
</dbReference>
<proteinExistence type="predicted"/>
<sequence length="724" mass="78483">MSSPRSTTPSPRISPLPRLESYAHYSATQERLWEGYGPATLAAREASIRARMVARARAREGDGRSGEGERRGLVDGSGRMTVSPASRRSADGDGSPRSERSTSGSFDRTITFKATAQATYPRIKPCSCLSSQSYTCLGAHNSALHKFSISKEGTSEAAVDVGTQVQSVRQFIEYDNSSWKRAITNSSSVVVSGSIGFMVTSVIRVPVSVDTIFRDIFAECTNSFAESSIPIIPTILDITLFRNITAIERMRGSMEVLDDEEQFKRLSMYLEDPYQRSPEASPMLSMKGRTSGRKGNAAVGDVEAGRGLGVEVGRDWTDEQGGGRQINGENRSNLREHTGTSPSSSTGTNSGYLSSQGPTRTNSHHRTSRQAPLSKDIDSPTVESFSHRQSQAKRCDTRSPTSPRSPIPRSPEWLWETQPLPPLLCEPPRKSDILRGTTGRKGSLGVRLEVDGLPVRKESLPIPGSPFVRSRASSETMSYSIASRNLDMPSTPVYGASTRDEVSRRLGSGRMSSSTPTKDPKSGLSASSTQMQTDGFNNHSEAPATTTSRSSHGRSESATSAVSSLTDVAEVLNTLPGFPSPPLRLMLVNDADEPGNERVPMDDHAPGTNADRYKPNRRRSASSILTVVSDCAIITSADEKQKTRRGSTPSLSLVRTTSCGSAGPRTPLLASCDTRDDAQYGEVMDQQDHYFAARDEGTRHASGLVPLTKETDDWGEIEILDSRR</sequence>
<gene>
    <name evidence="1" type="ORF">QFC20_005010</name>
</gene>
<name>A0ACC2VV34_9TREE</name>
<protein>
    <submittedName>
        <fullName evidence="1">Uncharacterized protein</fullName>
    </submittedName>
</protein>
<reference evidence="1" key="1">
    <citation type="submission" date="2023-04" db="EMBL/GenBank/DDBJ databases">
        <title>Draft Genome sequencing of Naganishia species isolated from polar environments using Oxford Nanopore Technology.</title>
        <authorList>
            <person name="Leo P."/>
            <person name="Venkateswaran K."/>
        </authorList>
    </citation>
    <scope>NUCLEOTIDE SEQUENCE</scope>
    <source>
        <strain evidence="1">MNA-CCFEE 5262</strain>
    </source>
</reference>
<comment type="caution">
    <text evidence="1">The sequence shown here is derived from an EMBL/GenBank/DDBJ whole genome shotgun (WGS) entry which is preliminary data.</text>
</comment>
<dbReference type="EMBL" id="JASBWS010000064">
    <property type="protein sequence ID" value="KAJ9102317.1"/>
    <property type="molecule type" value="Genomic_DNA"/>
</dbReference>